<dbReference type="InterPro" id="IPR024607">
    <property type="entry name" value="Sulfatase_CS"/>
</dbReference>
<dbReference type="GO" id="GO:0046872">
    <property type="term" value="F:metal ion binding"/>
    <property type="evidence" value="ECO:0007669"/>
    <property type="project" value="UniProtKB-KW"/>
</dbReference>
<name>A0A518DIY7_9BACT</name>
<dbReference type="Pfam" id="PF00884">
    <property type="entry name" value="Sulfatase"/>
    <property type="match status" value="1"/>
</dbReference>
<protein>
    <submittedName>
        <fullName evidence="9">Choline-sulfatase</fullName>
        <ecNumber evidence="9">3.1.6.6</ecNumber>
    </submittedName>
</protein>
<feature type="domain" description="Sulfatase N-terminal" evidence="8">
    <location>
        <begin position="37"/>
        <end position="401"/>
    </location>
</feature>
<dbReference type="PANTHER" id="PTHR45953:SF1">
    <property type="entry name" value="IDURONATE 2-SULFATASE"/>
    <property type="match status" value="1"/>
</dbReference>
<dbReference type="CDD" id="cd16030">
    <property type="entry name" value="iduronate-2-sulfatase"/>
    <property type="match status" value="1"/>
</dbReference>
<dbReference type="GO" id="GO:0047753">
    <property type="term" value="F:choline-sulfatase activity"/>
    <property type="evidence" value="ECO:0007669"/>
    <property type="project" value="UniProtKB-EC"/>
</dbReference>
<dbReference type="Gene3D" id="3.40.720.10">
    <property type="entry name" value="Alkaline Phosphatase, subunit A"/>
    <property type="match status" value="1"/>
</dbReference>
<proteinExistence type="inferred from homology"/>
<dbReference type="EMBL" id="CP036291">
    <property type="protein sequence ID" value="QDU91438.1"/>
    <property type="molecule type" value="Genomic_DNA"/>
</dbReference>
<feature type="chain" id="PRO_5022007263" evidence="7">
    <location>
        <begin position="23"/>
        <end position="521"/>
    </location>
</feature>
<dbReference type="SUPFAM" id="SSF53649">
    <property type="entry name" value="Alkaline phosphatase-like"/>
    <property type="match status" value="1"/>
</dbReference>
<accession>A0A518DIY7</accession>
<feature type="signal peptide" evidence="7">
    <location>
        <begin position="1"/>
        <end position="22"/>
    </location>
</feature>
<dbReference type="KEGG" id="pnd:Pla175_48660"/>
<keyword evidence="10" id="KW-1185">Reference proteome</keyword>
<dbReference type="Proteomes" id="UP000317429">
    <property type="component" value="Chromosome"/>
</dbReference>
<dbReference type="InterPro" id="IPR017850">
    <property type="entry name" value="Alkaline_phosphatase_core_sf"/>
</dbReference>
<evidence type="ECO:0000256" key="5">
    <source>
        <dbReference type="ARBA" id="ARBA00022801"/>
    </source>
</evidence>
<comment type="cofactor">
    <cofactor evidence="1">
        <name>Ca(2+)</name>
        <dbReference type="ChEBI" id="CHEBI:29108"/>
    </cofactor>
</comment>
<evidence type="ECO:0000256" key="2">
    <source>
        <dbReference type="ARBA" id="ARBA00008779"/>
    </source>
</evidence>
<dbReference type="InterPro" id="IPR035874">
    <property type="entry name" value="IDS"/>
</dbReference>
<evidence type="ECO:0000256" key="3">
    <source>
        <dbReference type="ARBA" id="ARBA00022723"/>
    </source>
</evidence>
<evidence type="ECO:0000256" key="4">
    <source>
        <dbReference type="ARBA" id="ARBA00022729"/>
    </source>
</evidence>
<dbReference type="AlphaFoldDB" id="A0A518DIY7"/>
<dbReference type="GO" id="GO:0005737">
    <property type="term" value="C:cytoplasm"/>
    <property type="evidence" value="ECO:0007669"/>
    <property type="project" value="TreeGrafter"/>
</dbReference>
<keyword evidence="3" id="KW-0479">Metal-binding</keyword>
<keyword evidence="4 7" id="KW-0732">Signal</keyword>
<evidence type="ECO:0000259" key="8">
    <source>
        <dbReference type="Pfam" id="PF00884"/>
    </source>
</evidence>
<comment type="similarity">
    <text evidence="2">Belongs to the sulfatase family.</text>
</comment>
<sequence precursor="true">MSLRTSAVLCCLATGWVAANNAACAQAPAQPASTTKPNVLFIMVDDLNDWTGALQGHPQAYTPNLDKLFRSGAAFTNAHCSAPVCNTSRHSLFTGLHPANTGWLGTTGLGTIEKSYDEVLAGRLPMPTFFRKHGYTTLAAGKIFHKGVQDFDYPYWDTTRSPKYGFVNEAHAKGKFGPGPKDGGAIRLKHGHSVSGDSLSWEALEEDAIPPKGMPDEQIAGWAVRQLRQDFDKPFFMAVGFIRPHVPYTAPKRYFDRYPLDSIELPHIPEDEFSDIPLYGKAMAYGTLPDGDHREVLDLSPTYWKELVRAYLACTTFVDHEIGRVIDALKRSPYAENTIVVLCSDHGQHLGEKRHWRKQALWEESTKVVLFLSYPGQKNTNLSNNRPVSLIDIYPTLASLCDLPDQGLDGVDLTPLTEDPNAERGKPVLTTRYYKNHSLRSQDWRYTRYRDGAEELYDHRVDPGEHHNLANQAQHAEVLQEHRKWLPKQDALPPGKDHFPRDMYDARVDQFKAEGVPSWLE</sequence>
<dbReference type="RefSeq" id="WP_197527114.1">
    <property type="nucleotide sequence ID" value="NZ_CP036291.1"/>
</dbReference>
<dbReference type="PANTHER" id="PTHR45953">
    <property type="entry name" value="IDURONATE 2-SULFATASE"/>
    <property type="match status" value="1"/>
</dbReference>
<dbReference type="GO" id="GO:0004423">
    <property type="term" value="F:iduronate-2-sulfatase activity"/>
    <property type="evidence" value="ECO:0007669"/>
    <property type="project" value="InterPro"/>
</dbReference>
<dbReference type="InterPro" id="IPR000917">
    <property type="entry name" value="Sulfatase_N"/>
</dbReference>
<reference evidence="9 10" key="1">
    <citation type="submission" date="2019-02" db="EMBL/GenBank/DDBJ databases">
        <title>Deep-cultivation of Planctomycetes and their phenomic and genomic characterization uncovers novel biology.</title>
        <authorList>
            <person name="Wiegand S."/>
            <person name="Jogler M."/>
            <person name="Boedeker C."/>
            <person name="Pinto D."/>
            <person name="Vollmers J."/>
            <person name="Rivas-Marin E."/>
            <person name="Kohn T."/>
            <person name="Peeters S.H."/>
            <person name="Heuer A."/>
            <person name="Rast P."/>
            <person name="Oberbeckmann S."/>
            <person name="Bunk B."/>
            <person name="Jeske O."/>
            <person name="Meyerdierks A."/>
            <person name="Storesund J.E."/>
            <person name="Kallscheuer N."/>
            <person name="Luecker S."/>
            <person name="Lage O.M."/>
            <person name="Pohl T."/>
            <person name="Merkel B.J."/>
            <person name="Hornburger P."/>
            <person name="Mueller R.-W."/>
            <person name="Bruemmer F."/>
            <person name="Labrenz M."/>
            <person name="Spormann A.M."/>
            <person name="Op den Camp H."/>
            <person name="Overmann J."/>
            <person name="Amann R."/>
            <person name="Jetten M.S.M."/>
            <person name="Mascher T."/>
            <person name="Medema M.H."/>
            <person name="Devos D.P."/>
            <person name="Kaster A.-K."/>
            <person name="Ovreas L."/>
            <person name="Rohde M."/>
            <person name="Galperin M.Y."/>
            <person name="Jogler C."/>
        </authorList>
    </citation>
    <scope>NUCLEOTIDE SEQUENCE [LARGE SCALE GENOMIC DNA]</scope>
    <source>
        <strain evidence="9 10">Pla175</strain>
    </source>
</reference>
<keyword evidence="5 9" id="KW-0378">Hydrolase</keyword>
<gene>
    <name evidence="9" type="primary">betC_25</name>
    <name evidence="9" type="ORF">Pla175_48660</name>
</gene>
<organism evidence="9 10">
    <name type="scientific">Pirellulimonas nuda</name>
    <dbReference type="NCBI Taxonomy" id="2528009"/>
    <lineage>
        <taxon>Bacteria</taxon>
        <taxon>Pseudomonadati</taxon>
        <taxon>Planctomycetota</taxon>
        <taxon>Planctomycetia</taxon>
        <taxon>Pirellulales</taxon>
        <taxon>Lacipirellulaceae</taxon>
        <taxon>Pirellulimonas</taxon>
    </lineage>
</organism>
<evidence type="ECO:0000313" key="10">
    <source>
        <dbReference type="Proteomes" id="UP000317429"/>
    </source>
</evidence>
<evidence type="ECO:0000256" key="1">
    <source>
        <dbReference type="ARBA" id="ARBA00001913"/>
    </source>
</evidence>
<evidence type="ECO:0000256" key="6">
    <source>
        <dbReference type="ARBA" id="ARBA00022837"/>
    </source>
</evidence>
<evidence type="ECO:0000313" key="9">
    <source>
        <dbReference type="EMBL" id="QDU91438.1"/>
    </source>
</evidence>
<keyword evidence="6" id="KW-0106">Calcium</keyword>
<evidence type="ECO:0000256" key="7">
    <source>
        <dbReference type="SAM" id="SignalP"/>
    </source>
</evidence>
<dbReference type="PROSITE" id="PS00149">
    <property type="entry name" value="SULFATASE_2"/>
    <property type="match status" value="1"/>
</dbReference>
<dbReference type="EC" id="3.1.6.6" evidence="9"/>